<evidence type="ECO:0000313" key="2">
    <source>
        <dbReference type="EMBL" id="QKG84259.1"/>
    </source>
</evidence>
<proteinExistence type="predicted"/>
<keyword evidence="3" id="KW-1185">Reference proteome</keyword>
<feature type="transmembrane region" description="Helical" evidence="1">
    <location>
        <begin position="12"/>
        <end position="36"/>
    </location>
</feature>
<keyword evidence="1" id="KW-0472">Membrane</keyword>
<keyword evidence="1" id="KW-1133">Transmembrane helix</keyword>
<dbReference type="Pfam" id="PF14004">
    <property type="entry name" value="DUF4227"/>
    <property type="match status" value="1"/>
</dbReference>
<dbReference type="KEGG" id="kpul:GXN76_07080"/>
<evidence type="ECO:0000256" key="1">
    <source>
        <dbReference type="SAM" id="Phobius"/>
    </source>
</evidence>
<sequence length="80" mass="9420">MIISLKKLAEWARFLTLFVILTLIFYLGIAMVTQWAQPSHRYGEPKGRAVKVFAPSQPEYKGQRTMDLKERLKLFYWLGE</sequence>
<dbReference type="Proteomes" id="UP000503088">
    <property type="component" value="Chromosome"/>
</dbReference>
<dbReference type="RefSeq" id="WP_173221788.1">
    <property type="nucleotide sequence ID" value="NZ_CP048104.1"/>
</dbReference>
<accession>A0A7D3XIT2</accession>
<reference evidence="2 3" key="1">
    <citation type="submission" date="2020-01" db="EMBL/GenBank/DDBJ databases">
        <authorList>
            <person name="Gulvik C.A."/>
            <person name="Batra D.G."/>
        </authorList>
    </citation>
    <scope>NUCLEOTIDE SEQUENCE [LARGE SCALE GENOMIC DNA]</scope>
    <source>
        <strain evidence="2 3">W9323</strain>
    </source>
</reference>
<dbReference type="AlphaFoldDB" id="A0A7D3XIT2"/>
<organism evidence="2 3">
    <name type="scientific">Kroppenstedtia pulmonis</name>
    <dbReference type="NCBI Taxonomy" id="1380685"/>
    <lineage>
        <taxon>Bacteria</taxon>
        <taxon>Bacillati</taxon>
        <taxon>Bacillota</taxon>
        <taxon>Bacilli</taxon>
        <taxon>Bacillales</taxon>
        <taxon>Thermoactinomycetaceae</taxon>
        <taxon>Kroppenstedtia</taxon>
    </lineage>
</organism>
<name>A0A7D3XIT2_9BACL</name>
<dbReference type="InterPro" id="IPR025321">
    <property type="entry name" value="DUF4227"/>
</dbReference>
<dbReference type="EMBL" id="CP048104">
    <property type="protein sequence ID" value="QKG84259.1"/>
    <property type="molecule type" value="Genomic_DNA"/>
</dbReference>
<protein>
    <submittedName>
        <fullName evidence="2">YqzK family protein</fullName>
    </submittedName>
</protein>
<gene>
    <name evidence="2" type="ORF">GXN76_07080</name>
</gene>
<evidence type="ECO:0000313" key="3">
    <source>
        <dbReference type="Proteomes" id="UP000503088"/>
    </source>
</evidence>
<keyword evidence="1" id="KW-0812">Transmembrane</keyword>